<comment type="similarity">
    <text evidence="2">Belongs to the cytochrome P450 family.</text>
</comment>
<accession>A0AAN6LXL8</accession>
<dbReference type="GO" id="GO:0020037">
    <property type="term" value="F:heme binding"/>
    <property type="evidence" value="ECO:0007669"/>
    <property type="project" value="InterPro"/>
</dbReference>
<dbReference type="Gene3D" id="1.10.630.10">
    <property type="entry name" value="Cytochrome P450"/>
    <property type="match status" value="1"/>
</dbReference>
<dbReference type="GO" id="GO:0016705">
    <property type="term" value="F:oxidoreductase activity, acting on paired donors, with incorporation or reduction of molecular oxygen"/>
    <property type="evidence" value="ECO:0007669"/>
    <property type="project" value="InterPro"/>
</dbReference>
<organism evidence="6 7">
    <name type="scientific">Pseudopithomyces chartarum</name>
    <dbReference type="NCBI Taxonomy" id="1892770"/>
    <lineage>
        <taxon>Eukaryota</taxon>
        <taxon>Fungi</taxon>
        <taxon>Dikarya</taxon>
        <taxon>Ascomycota</taxon>
        <taxon>Pezizomycotina</taxon>
        <taxon>Dothideomycetes</taxon>
        <taxon>Pleosporomycetidae</taxon>
        <taxon>Pleosporales</taxon>
        <taxon>Massarineae</taxon>
        <taxon>Didymosphaeriaceae</taxon>
        <taxon>Pseudopithomyces</taxon>
    </lineage>
</organism>
<evidence type="ECO:0008006" key="8">
    <source>
        <dbReference type="Google" id="ProtNLM"/>
    </source>
</evidence>
<keyword evidence="3" id="KW-0479">Metal-binding</keyword>
<dbReference type="AlphaFoldDB" id="A0AAN6LXL8"/>
<protein>
    <recommendedName>
        <fullName evidence="8">Cytochrome P450</fullName>
    </recommendedName>
</protein>
<name>A0AAN6LXL8_9PLEO</name>
<evidence type="ECO:0000256" key="4">
    <source>
        <dbReference type="ARBA" id="ARBA00023002"/>
    </source>
</evidence>
<evidence type="ECO:0000256" key="1">
    <source>
        <dbReference type="ARBA" id="ARBA00001971"/>
    </source>
</evidence>
<dbReference type="SUPFAM" id="SSF48264">
    <property type="entry name" value="Cytochrome P450"/>
    <property type="match status" value="1"/>
</dbReference>
<dbReference type="Pfam" id="PF00067">
    <property type="entry name" value="p450"/>
    <property type="match status" value="1"/>
</dbReference>
<gene>
    <name evidence="6" type="ORF">GRF29_103g48383</name>
</gene>
<dbReference type="InterPro" id="IPR002401">
    <property type="entry name" value="Cyt_P450_E_grp-I"/>
</dbReference>
<evidence type="ECO:0000256" key="3">
    <source>
        <dbReference type="ARBA" id="ARBA00022723"/>
    </source>
</evidence>
<evidence type="ECO:0000313" key="6">
    <source>
        <dbReference type="EMBL" id="KAK3207159.1"/>
    </source>
</evidence>
<sequence>MSVPMIEEAKSSLDLNVGEKSGMDSTIATLQAPIPVERKIMSVVELANDLSLRTFTRVLGDKELCRDQKYIDAFNTWSRGNMMTGFITLMFPFEYLRLAVTWPLTLYQKHVRQQNLFNIAKSHVIRRLEERLGTRDKTEVDTLKSAMKLMATEISNPESINSLAAQLWQLTWAGAQSPTMTLANMFVRVLEHPEHGKTLYEEARSAVENHGWGDAMLNHMSLMDSFIREVHRLYPVFSMNTQIKVMNQPFTFSDGFTLPKGTVFAFPAASLSLDSELVGNPEEFDPYRFVKLAKQDNERDGQPLKQERPTWHSVSEITSAQGVF</sequence>
<evidence type="ECO:0000313" key="7">
    <source>
        <dbReference type="Proteomes" id="UP001280581"/>
    </source>
</evidence>
<dbReference type="EMBL" id="WVTA01000009">
    <property type="protein sequence ID" value="KAK3207159.1"/>
    <property type="molecule type" value="Genomic_DNA"/>
</dbReference>
<dbReference type="PRINTS" id="PR00463">
    <property type="entry name" value="EP450I"/>
</dbReference>
<reference evidence="6 7" key="1">
    <citation type="submission" date="2021-02" db="EMBL/GenBank/DDBJ databases">
        <title>Genome assembly of Pseudopithomyces chartarum.</title>
        <authorList>
            <person name="Jauregui R."/>
            <person name="Singh J."/>
            <person name="Voisey C."/>
        </authorList>
    </citation>
    <scope>NUCLEOTIDE SEQUENCE [LARGE SCALE GENOMIC DNA]</scope>
    <source>
        <strain evidence="6 7">AGR01</strain>
    </source>
</reference>
<keyword evidence="4" id="KW-0560">Oxidoreductase</keyword>
<evidence type="ECO:0000256" key="2">
    <source>
        <dbReference type="ARBA" id="ARBA00010617"/>
    </source>
</evidence>
<dbReference type="GO" id="GO:0004497">
    <property type="term" value="F:monooxygenase activity"/>
    <property type="evidence" value="ECO:0007669"/>
    <property type="project" value="InterPro"/>
</dbReference>
<keyword evidence="7" id="KW-1185">Reference proteome</keyword>
<dbReference type="InterPro" id="IPR001128">
    <property type="entry name" value="Cyt_P450"/>
</dbReference>
<evidence type="ECO:0000256" key="5">
    <source>
        <dbReference type="ARBA" id="ARBA00023004"/>
    </source>
</evidence>
<proteinExistence type="inferred from homology"/>
<dbReference type="GO" id="GO:0005506">
    <property type="term" value="F:iron ion binding"/>
    <property type="evidence" value="ECO:0007669"/>
    <property type="project" value="InterPro"/>
</dbReference>
<dbReference type="InterPro" id="IPR036396">
    <property type="entry name" value="Cyt_P450_sf"/>
</dbReference>
<dbReference type="Proteomes" id="UP001280581">
    <property type="component" value="Unassembled WGS sequence"/>
</dbReference>
<comment type="caution">
    <text evidence="6">The sequence shown here is derived from an EMBL/GenBank/DDBJ whole genome shotgun (WGS) entry which is preliminary data.</text>
</comment>
<dbReference type="PANTHER" id="PTHR46206">
    <property type="entry name" value="CYTOCHROME P450"/>
    <property type="match status" value="1"/>
</dbReference>
<keyword evidence="5" id="KW-0408">Iron</keyword>
<comment type="cofactor">
    <cofactor evidence="1">
        <name>heme</name>
        <dbReference type="ChEBI" id="CHEBI:30413"/>
    </cofactor>
</comment>